<dbReference type="EMBL" id="CM003610">
    <property type="protein sequence ID" value="KYP62655.1"/>
    <property type="molecule type" value="Genomic_DNA"/>
</dbReference>
<dbReference type="AlphaFoldDB" id="A0A151T6K7"/>
<proteinExistence type="predicted"/>
<protein>
    <submittedName>
        <fullName evidence="1">Uncharacterized protein</fullName>
    </submittedName>
</protein>
<gene>
    <name evidence="1" type="ORF">KK1_017196</name>
</gene>
<evidence type="ECO:0000313" key="1">
    <source>
        <dbReference type="EMBL" id="KYP62655.1"/>
    </source>
</evidence>
<reference evidence="1 2" key="1">
    <citation type="journal article" date="2012" name="Nat. Biotechnol.">
        <title>Draft genome sequence of pigeonpea (Cajanus cajan), an orphan legume crop of resource-poor farmers.</title>
        <authorList>
            <person name="Varshney R.K."/>
            <person name="Chen W."/>
            <person name="Li Y."/>
            <person name="Bharti A.K."/>
            <person name="Saxena R.K."/>
            <person name="Schlueter J.A."/>
            <person name="Donoghue M.T."/>
            <person name="Azam S."/>
            <person name="Fan G."/>
            <person name="Whaley A.M."/>
            <person name="Farmer A.D."/>
            <person name="Sheridan J."/>
            <person name="Iwata A."/>
            <person name="Tuteja R."/>
            <person name="Penmetsa R.V."/>
            <person name="Wu W."/>
            <person name="Upadhyaya H.D."/>
            <person name="Yang S.P."/>
            <person name="Shah T."/>
            <person name="Saxena K.B."/>
            <person name="Michael T."/>
            <person name="McCombie W.R."/>
            <person name="Yang B."/>
            <person name="Zhang G."/>
            <person name="Yang H."/>
            <person name="Wang J."/>
            <person name="Spillane C."/>
            <person name="Cook D.R."/>
            <person name="May G.D."/>
            <person name="Xu X."/>
            <person name="Jackson S.A."/>
        </authorList>
    </citation>
    <scope>NUCLEOTIDE SEQUENCE [LARGE SCALE GENOMIC DNA]</scope>
    <source>
        <strain evidence="2">cv. Asha</strain>
    </source>
</reference>
<name>A0A151T6K7_CAJCA</name>
<organism evidence="1 2">
    <name type="scientific">Cajanus cajan</name>
    <name type="common">Pigeon pea</name>
    <name type="synonym">Cajanus indicus</name>
    <dbReference type="NCBI Taxonomy" id="3821"/>
    <lineage>
        <taxon>Eukaryota</taxon>
        <taxon>Viridiplantae</taxon>
        <taxon>Streptophyta</taxon>
        <taxon>Embryophyta</taxon>
        <taxon>Tracheophyta</taxon>
        <taxon>Spermatophyta</taxon>
        <taxon>Magnoliopsida</taxon>
        <taxon>eudicotyledons</taxon>
        <taxon>Gunneridae</taxon>
        <taxon>Pentapetalae</taxon>
        <taxon>rosids</taxon>
        <taxon>fabids</taxon>
        <taxon>Fabales</taxon>
        <taxon>Fabaceae</taxon>
        <taxon>Papilionoideae</taxon>
        <taxon>50 kb inversion clade</taxon>
        <taxon>NPAAA clade</taxon>
        <taxon>indigoferoid/millettioid clade</taxon>
        <taxon>Phaseoleae</taxon>
        <taxon>Cajanus</taxon>
    </lineage>
</organism>
<dbReference type="Gramene" id="C.cajan_16708.t">
    <property type="protein sequence ID" value="C.cajan_16708.t.cds1"/>
    <property type="gene ID" value="C.cajan_16708"/>
</dbReference>
<accession>A0A151T6K7</accession>
<sequence length="64" mass="7856">MTENQLRWFGQVPRRPWEASVRRVNCMFFSLMKRRGKLKRTLEEVVNRNLMAHNIFKILIFYQA</sequence>
<keyword evidence="2" id="KW-1185">Reference proteome</keyword>
<dbReference type="Proteomes" id="UP000075243">
    <property type="component" value="Chromosome 8"/>
</dbReference>
<evidence type="ECO:0000313" key="2">
    <source>
        <dbReference type="Proteomes" id="UP000075243"/>
    </source>
</evidence>